<evidence type="ECO:0000256" key="2">
    <source>
        <dbReference type="ARBA" id="ARBA00004496"/>
    </source>
</evidence>
<protein>
    <submittedName>
        <fullName evidence="7">ARM repeat-containing protein</fullName>
    </submittedName>
</protein>
<proteinExistence type="predicted"/>
<feature type="compositionally biased region" description="Basic and acidic residues" evidence="6">
    <location>
        <begin position="1079"/>
        <end position="1088"/>
    </location>
</feature>
<dbReference type="OrthoDB" id="5559898at2759"/>
<dbReference type="Gene3D" id="1.25.10.10">
    <property type="entry name" value="Leucine-rich Repeat Variant"/>
    <property type="match status" value="3"/>
</dbReference>
<dbReference type="InterPro" id="IPR038739">
    <property type="entry name" value="ARMC8/Vid28"/>
</dbReference>
<feature type="region of interest" description="Disordered" evidence="6">
    <location>
        <begin position="1068"/>
        <end position="1088"/>
    </location>
</feature>
<name>A0A6G1HBN2_9PEZI</name>
<reference evidence="7" key="1">
    <citation type="journal article" date="2020" name="Stud. Mycol.">
        <title>101 Dothideomycetes genomes: a test case for predicting lifestyles and emergence of pathogens.</title>
        <authorList>
            <person name="Haridas S."/>
            <person name="Albert R."/>
            <person name="Binder M."/>
            <person name="Bloem J."/>
            <person name="Labutti K."/>
            <person name="Salamov A."/>
            <person name="Andreopoulos B."/>
            <person name="Baker S."/>
            <person name="Barry K."/>
            <person name="Bills G."/>
            <person name="Bluhm B."/>
            <person name="Cannon C."/>
            <person name="Castanera R."/>
            <person name="Culley D."/>
            <person name="Daum C."/>
            <person name="Ezra D."/>
            <person name="Gonzalez J."/>
            <person name="Henrissat B."/>
            <person name="Kuo A."/>
            <person name="Liang C."/>
            <person name="Lipzen A."/>
            <person name="Lutzoni F."/>
            <person name="Magnuson J."/>
            <person name="Mondo S."/>
            <person name="Nolan M."/>
            <person name="Ohm R."/>
            <person name="Pangilinan J."/>
            <person name="Park H.-J."/>
            <person name="Ramirez L."/>
            <person name="Alfaro M."/>
            <person name="Sun H."/>
            <person name="Tritt A."/>
            <person name="Yoshinaga Y."/>
            <person name="Zwiers L.-H."/>
            <person name="Turgeon B."/>
            <person name="Goodwin S."/>
            <person name="Spatafora J."/>
            <person name="Crous P."/>
            <person name="Grigoriev I."/>
        </authorList>
    </citation>
    <scope>NUCLEOTIDE SEQUENCE</scope>
    <source>
        <strain evidence="7">CBS 113979</strain>
    </source>
</reference>
<dbReference type="PANTHER" id="PTHR15651">
    <property type="entry name" value="ARMADILLO REPEAT-CONTAINING PROTEIN 8"/>
    <property type="match status" value="1"/>
</dbReference>
<feature type="compositionally biased region" description="Polar residues" evidence="6">
    <location>
        <begin position="517"/>
        <end position="535"/>
    </location>
</feature>
<dbReference type="EMBL" id="ML977141">
    <property type="protein sequence ID" value="KAF1990621.1"/>
    <property type="molecule type" value="Genomic_DNA"/>
</dbReference>
<evidence type="ECO:0000256" key="3">
    <source>
        <dbReference type="ARBA" id="ARBA00022490"/>
    </source>
</evidence>
<dbReference type="InterPro" id="IPR000225">
    <property type="entry name" value="Armadillo"/>
</dbReference>
<dbReference type="PANTHER" id="PTHR15651:SF7">
    <property type="entry name" value="ARMADILLO REPEAT-CONTAINING PROTEIN 8"/>
    <property type="match status" value="1"/>
</dbReference>
<dbReference type="GO" id="GO:0043161">
    <property type="term" value="P:proteasome-mediated ubiquitin-dependent protein catabolic process"/>
    <property type="evidence" value="ECO:0007669"/>
    <property type="project" value="TreeGrafter"/>
</dbReference>
<gene>
    <name evidence="7" type="ORF">K402DRAFT_389545</name>
</gene>
<sequence length="1088" mass="118049">MARTLLPPSLDELRSPTSQASQITALKQLKNELVGHEQRKQLVVQHGVVPELVRILDTSGKREGKRRTKEGGVSIVDGPALDEKPEDSNWSGEEELRLQATLVVGSLAHGGLAYITPLIAGGIVPPLLSALSYTDIASKTMLWTLRSLLVMAEALAADMQSLAQSSTNTFAEQLFVRPVVDSLADILSDKSSSPVAEERICLVAQLIKHSCKAPQHQALLVKAGILDLLAARLAAIAVAIGYGPTSDASSDLPHPLQPSKLVFLLDAIAAIIQGSSYRCARFLYAPSVLAVFPLFDNQNSSSEQFFAKLRDEAAAEAQTQSPLELLLPQLHALQTKSELSFSRSFPSLSPPAGEFSRTPFFPNSGNLNPHSGKTISVDEFGSPLIAWLIHLARTMNGSDRLSAAWLLTLLIRALDRHALDIWNDPSRNRDRTLALLVAPLIVKMIDEAMADSKALSGLTPAQQLSVRRTKELAPLSLAMLIEDNLPLQRAAVDAGAIKILSQILKKTFDPVTVTSKSMWSPIPRSSQTMESTMDSPSCEIGKPGLLPEAIHAFKCRAAAMEALSAIAQKEDTYRKSIIDQGIVTCVVDSLVPQTDGPSLDGAVRPPSNDKEGNPVSVIVAACNLSRALSRSVNVLRTSLIDGGIAKPIFNLLTHPNMEVQLAATDVVCNLVLTFSPMRDDLMRSGVMNVLCEHAHSAEPRMQIISLWALKHLMDNASNDVKISCLEELGTGWLIQKIGGDLRDTGARVTTPIGMGTPNAAGEQVDLLNAEEPTMELDGDSIMSDYEDPEAMADSLDSLSLPRYSRRTPPPRHHNRLKAIKNAEQSASARSYKNDIRIQEQALDFIRNTITNTGPGIESAQIIDHILHTLNRDRLFEILISKLKPRSSGPTLSTPITPHGKRPTLTTPASSAYSNQNTSSNNPPPHHQSSAISAQFAREATYTYTYPPEILKSSLMVLLSIANGTPHHRTLLLDAPNLVTSILPLFAHPAREIRVTCCWLVLNLTWIENGGDAIPARERAMFLRRAGVEERVRCLMLDQDRDVMERAKAAGESFVKLCGSLGGDDGEGGGRDGLGMYGGHRRDGRGMRV</sequence>
<keyword evidence="4" id="KW-0677">Repeat</keyword>
<dbReference type="InterPro" id="IPR011989">
    <property type="entry name" value="ARM-like"/>
</dbReference>
<dbReference type="Proteomes" id="UP000800041">
    <property type="component" value="Unassembled WGS sequence"/>
</dbReference>
<evidence type="ECO:0000313" key="8">
    <source>
        <dbReference type="Proteomes" id="UP000800041"/>
    </source>
</evidence>
<feature type="compositionally biased region" description="Polar residues" evidence="6">
    <location>
        <begin position="903"/>
        <end position="912"/>
    </location>
</feature>
<evidence type="ECO:0000313" key="7">
    <source>
        <dbReference type="EMBL" id="KAF1990621.1"/>
    </source>
</evidence>
<dbReference type="GO" id="GO:0005737">
    <property type="term" value="C:cytoplasm"/>
    <property type="evidence" value="ECO:0007669"/>
    <property type="project" value="UniProtKB-SubCell"/>
</dbReference>
<keyword evidence="5" id="KW-0539">Nucleus</keyword>
<evidence type="ECO:0000256" key="5">
    <source>
        <dbReference type="ARBA" id="ARBA00023242"/>
    </source>
</evidence>
<feature type="region of interest" description="Disordered" evidence="6">
    <location>
        <begin position="885"/>
        <end position="930"/>
    </location>
</feature>
<organism evidence="7 8">
    <name type="scientific">Aulographum hederae CBS 113979</name>
    <dbReference type="NCBI Taxonomy" id="1176131"/>
    <lineage>
        <taxon>Eukaryota</taxon>
        <taxon>Fungi</taxon>
        <taxon>Dikarya</taxon>
        <taxon>Ascomycota</taxon>
        <taxon>Pezizomycotina</taxon>
        <taxon>Dothideomycetes</taxon>
        <taxon>Pleosporomycetidae</taxon>
        <taxon>Aulographales</taxon>
        <taxon>Aulographaceae</taxon>
    </lineage>
</organism>
<evidence type="ECO:0000256" key="4">
    <source>
        <dbReference type="ARBA" id="ARBA00022737"/>
    </source>
</evidence>
<accession>A0A6G1HBN2</accession>
<evidence type="ECO:0000256" key="6">
    <source>
        <dbReference type="SAM" id="MobiDB-lite"/>
    </source>
</evidence>
<comment type="subcellular location">
    <subcellularLocation>
        <location evidence="2">Cytoplasm</location>
    </subcellularLocation>
    <subcellularLocation>
        <location evidence="1">Nucleus</location>
    </subcellularLocation>
</comment>
<keyword evidence="3" id="KW-0963">Cytoplasm</keyword>
<feature type="region of interest" description="Disordered" evidence="6">
    <location>
        <begin position="517"/>
        <end position="537"/>
    </location>
</feature>
<dbReference type="AlphaFoldDB" id="A0A6G1HBN2"/>
<dbReference type="GO" id="GO:0034657">
    <property type="term" value="C:GID complex"/>
    <property type="evidence" value="ECO:0007669"/>
    <property type="project" value="TreeGrafter"/>
</dbReference>
<dbReference type="SMART" id="SM00185">
    <property type="entry name" value="ARM"/>
    <property type="match status" value="6"/>
</dbReference>
<dbReference type="SUPFAM" id="SSF48371">
    <property type="entry name" value="ARM repeat"/>
    <property type="match status" value="2"/>
</dbReference>
<dbReference type="InterPro" id="IPR016024">
    <property type="entry name" value="ARM-type_fold"/>
</dbReference>
<evidence type="ECO:0000256" key="1">
    <source>
        <dbReference type="ARBA" id="ARBA00004123"/>
    </source>
</evidence>
<keyword evidence="8" id="KW-1185">Reference proteome</keyword>
<dbReference type="GO" id="GO:0005634">
    <property type="term" value="C:nucleus"/>
    <property type="evidence" value="ECO:0007669"/>
    <property type="project" value="UniProtKB-SubCell"/>
</dbReference>